<dbReference type="FunFam" id="3.30.200.20:FF:000097">
    <property type="entry name" value="Probable serine/threonine-protein kinase nek1"/>
    <property type="match status" value="1"/>
</dbReference>
<evidence type="ECO:0000256" key="9">
    <source>
        <dbReference type="ARBA" id="ARBA00048679"/>
    </source>
</evidence>
<feature type="domain" description="Protein kinase" evidence="12">
    <location>
        <begin position="9"/>
        <end position="291"/>
    </location>
</feature>
<sequence>MAEEEDQKYEVLQKIGQGSFGIIRKVRRREDNQLLCRKEISYARMSDREKQQLASELDILRNLRHPNIVQYYSREHLKGSQDVYLYMEYCGNGDLGGYIKKLNTENRWADEEFVWQIFAQLVGALYRCHYGEDPPKPGEEGMVRKGKALQTKAGHRVILHRDLKPENVFLGQNNAVKLGDFGLSKIIQQNDMTCTYVGTPYYMSPEICANERYSHHADIWSLGCIMYELAARVVPFDARSQIDLYRRIKAGVIKPLPDMYSKELSDVISWCLNVNPMRRPDTTQLLNGSRIKASRARLETTLQLERAQQDRDAAMSRLNSALKQIGDLQREVERLREAGEKSKMEWHAKATLAIDQRVAEAEKRSAAHLEQYKAEYEAHLRAQFDAAVEQQVDEKLKLHQASLPHSHGLGKEADVQAHVRSNTPPPGAEGKNTASFATTGTTTADSDASSVAPEGGLESTLASELSSVSILEPPEEEEVNDDASPLAARTKPLPTKSAQRMPRQPFGRAKTLANYPFEQNGTDSPRDIHMADPSPMPSHTGPPMSLQGLSLSPRRNGRAQDRLSGAGMRKNIFNLAAEQKLRPSVPGERSSGFADDILEDDDDGFPEPESPSRPASGASNHALPSMAGGGDPFKALGAPPKRSRPSLGRQQTMPVNMTAHNPRPRTHLPANVFNPRPSSGSSHSNSGKNLTVSPEREKENNPPTTTTTSSRSNVRIASPRRNHPPTTRDGKILTPSRKAPAPPSSATNNNNGLPKSATAGNLTRLTAGGNPTNSNPSQGFQSPNKVKGRTLLELAQGRAAPTTTASAAAAAAGNDVEAEGSGLLGSPMKWDPVEHGEDMPSPFLAKKGRAVR</sequence>
<feature type="compositionally biased region" description="Low complexity" evidence="11">
    <location>
        <begin position="433"/>
        <end position="450"/>
    </location>
</feature>
<evidence type="ECO:0000256" key="10">
    <source>
        <dbReference type="SAM" id="Coils"/>
    </source>
</evidence>
<evidence type="ECO:0000256" key="7">
    <source>
        <dbReference type="ARBA" id="ARBA00022840"/>
    </source>
</evidence>
<feature type="coiled-coil region" evidence="10">
    <location>
        <begin position="304"/>
        <end position="345"/>
    </location>
</feature>
<keyword evidence="10" id="KW-0175">Coiled coil</keyword>
<proteinExistence type="inferred from homology"/>
<evidence type="ECO:0000256" key="4">
    <source>
        <dbReference type="ARBA" id="ARBA00022679"/>
    </source>
</evidence>
<dbReference type="PROSITE" id="PS50011">
    <property type="entry name" value="PROTEIN_KINASE_DOM"/>
    <property type="match status" value="1"/>
</dbReference>
<evidence type="ECO:0000256" key="11">
    <source>
        <dbReference type="SAM" id="MobiDB-lite"/>
    </source>
</evidence>
<dbReference type="InterPro" id="IPR008271">
    <property type="entry name" value="Ser/Thr_kinase_AS"/>
</dbReference>
<dbReference type="VEuPathDB" id="FungiDB:BTJ68_12670"/>
<dbReference type="SUPFAM" id="SSF56112">
    <property type="entry name" value="Protein kinase-like (PK-like)"/>
    <property type="match status" value="1"/>
</dbReference>
<feature type="compositionally biased region" description="Low complexity" evidence="11">
    <location>
        <begin position="678"/>
        <end position="687"/>
    </location>
</feature>
<organism evidence="13 14">
    <name type="scientific">Hortaea werneckii</name>
    <name type="common">Black yeast</name>
    <name type="synonym">Cladosporium werneckii</name>
    <dbReference type="NCBI Taxonomy" id="91943"/>
    <lineage>
        <taxon>Eukaryota</taxon>
        <taxon>Fungi</taxon>
        <taxon>Dikarya</taxon>
        <taxon>Ascomycota</taxon>
        <taxon>Pezizomycotina</taxon>
        <taxon>Dothideomycetes</taxon>
        <taxon>Dothideomycetidae</taxon>
        <taxon>Mycosphaerellales</taxon>
        <taxon>Teratosphaeriaceae</taxon>
        <taxon>Hortaea</taxon>
    </lineage>
</organism>
<feature type="region of interest" description="Disordered" evidence="11">
    <location>
        <begin position="405"/>
        <end position="784"/>
    </location>
</feature>
<dbReference type="PANTHER" id="PTHR44899">
    <property type="entry name" value="CAMK FAMILY PROTEIN KINASE"/>
    <property type="match status" value="1"/>
</dbReference>
<evidence type="ECO:0000313" key="13">
    <source>
        <dbReference type="EMBL" id="RMY89147.1"/>
    </source>
</evidence>
<dbReference type="SMART" id="SM00220">
    <property type="entry name" value="S_TKc"/>
    <property type="match status" value="1"/>
</dbReference>
<feature type="compositionally biased region" description="Low complexity" evidence="11">
    <location>
        <begin position="701"/>
        <end position="715"/>
    </location>
</feature>
<evidence type="ECO:0000256" key="8">
    <source>
        <dbReference type="ARBA" id="ARBA00047899"/>
    </source>
</evidence>
<comment type="similarity">
    <text evidence="1">Belongs to the protein kinase superfamily. NEK Ser/Thr protein kinase family. NIMA subfamily.</text>
</comment>
<dbReference type="Pfam" id="PF00069">
    <property type="entry name" value="Pkinase"/>
    <property type="match status" value="2"/>
</dbReference>
<feature type="compositionally biased region" description="Polar residues" evidence="11">
    <location>
        <begin position="648"/>
        <end position="659"/>
    </location>
</feature>
<evidence type="ECO:0000259" key="12">
    <source>
        <dbReference type="PROSITE" id="PS50011"/>
    </source>
</evidence>
<feature type="compositionally biased region" description="Polar residues" evidence="11">
    <location>
        <begin position="758"/>
        <end position="784"/>
    </location>
</feature>
<dbReference type="EC" id="2.7.11.1" evidence="2"/>
<accession>A0A3M7FKH1</accession>
<keyword evidence="5" id="KW-0547">Nucleotide-binding</keyword>
<keyword evidence="7" id="KW-0067">ATP-binding</keyword>
<dbReference type="Gene3D" id="1.10.510.10">
    <property type="entry name" value="Transferase(Phosphotransferase) domain 1"/>
    <property type="match status" value="1"/>
</dbReference>
<comment type="caution">
    <text evidence="13">The sequence shown here is derived from an EMBL/GenBank/DDBJ whole genome shotgun (WGS) entry which is preliminary data.</text>
</comment>
<protein>
    <recommendedName>
        <fullName evidence="2">non-specific serine/threonine protein kinase</fullName>
        <ecNumber evidence="2">2.7.11.1</ecNumber>
    </recommendedName>
</protein>
<evidence type="ECO:0000256" key="3">
    <source>
        <dbReference type="ARBA" id="ARBA00022527"/>
    </source>
</evidence>
<reference evidence="13 14" key="1">
    <citation type="journal article" date="2018" name="BMC Genomics">
        <title>Genomic evidence for intraspecific hybridization in a clonal and extremely halotolerant yeast.</title>
        <authorList>
            <person name="Gostincar C."/>
            <person name="Stajich J.E."/>
            <person name="Zupancic J."/>
            <person name="Zalar P."/>
            <person name="Gunde-Cimerman N."/>
        </authorList>
    </citation>
    <scope>NUCLEOTIDE SEQUENCE [LARGE SCALE GENOMIC DNA]</scope>
    <source>
        <strain evidence="13 14">EXF-10513</strain>
    </source>
</reference>
<comment type="catalytic activity">
    <reaction evidence="9">
        <text>L-seryl-[protein] + ATP = O-phospho-L-seryl-[protein] + ADP + H(+)</text>
        <dbReference type="Rhea" id="RHEA:17989"/>
        <dbReference type="Rhea" id="RHEA-COMP:9863"/>
        <dbReference type="Rhea" id="RHEA-COMP:11604"/>
        <dbReference type="ChEBI" id="CHEBI:15378"/>
        <dbReference type="ChEBI" id="CHEBI:29999"/>
        <dbReference type="ChEBI" id="CHEBI:30616"/>
        <dbReference type="ChEBI" id="CHEBI:83421"/>
        <dbReference type="ChEBI" id="CHEBI:456216"/>
        <dbReference type="EC" id="2.7.11.1"/>
    </reaction>
</comment>
<evidence type="ECO:0000256" key="6">
    <source>
        <dbReference type="ARBA" id="ARBA00022777"/>
    </source>
</evidence>
<keyword evidence="6" id="KW-0418">Kinase</keyword>
<feature type="compositionally biased region" description="Low complexity" evidence="11">
    <location>
        <begin position="799"/>
        <end position="812"/>
    </location>
</feature>
<dbReference type="Proteomes" id="UP000269539">
    <property type="component" value="Unassembled WGS sequence"/>
</dbReference>
<feature type="compositionally biased region" description="Low complexity" evidence="11">
    <location>
        <begin position="735"/>
        <end position="751"/>
    </location>
</feature>
<dbReference type="CDD" id="cd08217">
    <property type="entry name" value="STKc_Nek2"/>
    <property type="match status" value="1"/>
</dbReference>
<evidence type="ECO:0000256" key="5">
    <source>
        <dbReference type="ARBA" id="ARBA00022741"/>
    </source>
</evidence>
<dbReference type="GO" id="GO:0004674">
    <property type="term" value="F:protein serine/threonine kinase activity"/>
    <property type="evidence" value="ECO:0007669"/>
    <property type="project" value="UniProtKB-KW"/>
</dbReference>
<evidence type="ECO:0000313" key="14">
    <source>
        <dbReference type="Proteomes" id="UP000269539"/>
    </source>
</evidence>
<comment type="catalytic activity">
    <reaction evidence="8">
        <text>L-threonyl-[protein] + ATP = O-phospho-L-threonyl-[protein] + ADP + H(+)</text>
        <dbReference type="Rhea" id="RHEA:46608"/>
        <dbReference type="Rhea" id="RHEA-COMP:11060"/>
        <dbReference type="Rhea" id="RHEA-COMP:11605"/>
        <dbReference type="ChEBI" id="CHEBI:15378"/>
        <dbReference type="ChEBI" id="CHEBI:30013"/>
        <dbReference type="ChEBI" id="CHEBI:30616"/>
        <dbReference type="ChEBI" id="CHEBI:61977"/>
        <dbReference type="ChEBI" id="CHEBI:456216"/>
        <dbReference type="EC" id="2.7.11.1"/>
    </reaction>
</comment>
<gene>
    <name evidence="13" type="ORF">D0864_06494</name>
</gene>
<name>A0A3M7FKH1_HORWE</name>
<feature type="compositionally biased region" description="Acidic residues" evidence="11">
    <location>
        <begin position="596"/>
        <end position="606"/>
    </location>
</feature>
<dbReference type="EMBL" id="QWIO01000653">
    <property type="protein sequence ID" value="RMY89147.1"/>
    <property type="molecule type" value="Genomic_DNA"/>
</dbReference>
<keyword evidence="4" id="KW-0808">Transferase</keyword>
<dbReference type="InterPro" id="IPR051131">
    <property type="entry name" value="NEK_Ser/Thr_kinase_NIMA"/>
</dbReference>
<dbReference type="PANTHER" id="PTHR44899:SF10">
    <property type="entry name" value="NIMA-RELATED KINASE 2"/>
    <property type="match status" value="1"/>
</dbReference>
<dbReference type="AlphaFoldDB" id="A0A3M7FKH1"/>
<feature type="region of interest" description="Disordered" evidence="11">
    <location>
        <begin position="798"/>
        <end position="852"/>
    </location>
</feature>
<dbReference type="PROSITE" id="PS00108">
    <property type="entry name" value="PROTEIN_KINASE_ST"/>
    <property type="match status" value="1"/>
</dbReference>
<dbReference type="Gene3D" id="3.30.200.20">
    <property type="entry name" value="Phosphorylase Kinase, domain 1"/>
    <property type="match status" value="1"/>
</dbReference>
<evidence type="ECO:0000256" key="2">
    <source>
        <dbReference type="ARBA" id="ARBA00012513"/>
    </source>
</evidence>
<keyword evidence="3" id="KW-0723">Serine/threonine-protein kinase</keyword>
<dbReference type="InterPro" id="IPR000719">
    <property type="entry name" value="Prot_kinase_dom"/>
</dbReference>
<dbReference type="InterPro" id="IPR011009">
    <property type="entry name" value="Kinase-like_dom_sf"/>
</dbReference>
<evidence type="ECO:0000256" key="1">
    <source>
        <dbReference type="ARBA" id="ARBA00010886"/>
    </source>
</evidence>
<dbReference type="GO" id="GO:0005524">
    <property type="term" value="F:ATP binding"/>
    <property type="evidence" value="ECO:0007669"/>
    <property type="project" value="UniProtKB-KW"/>
</dbReference>
<feature type="compositionally biased region" description="Polar residues" evidence="11">
    <location>
        <begin position="460"/>
        <end position="469"/>
    </location>
</feature>